<dbReference type="OrthoDB" id="6663at2157"/>
<accession>A0A0X1KLE7</accession>
<dbReference type="Gene3D" id="2.60.120.460">
    <property type="entry name" value="YjbQ-like"/>
    <property type="match status" value="1"/>
</dbReference>
<proteinExistence type="inferred from homology"/>
<dbReference type="InterPro" id="IPR035917">
    <property type="entry name" value="YjbQ-like_sf"/>
</dbReference>
<dbReference type="RefSeq" id="WP_062372462.1">
    <property type="nucleotide sequence ID" value="NZ_CP007140.1"/>
</dbReference>
<name>A0A0X1KLE7_9EURY</name>
<dbReference type="AlphaFoldDB" id="A0A0X1KLE7"/>
<dbReference type="PATRIC" id="fig|1432656.3.peg.1523"/>
<dbReference type="SUPFAM" id="SSF111038">
    <property type="entry name" value="YjbQ-like"/>
    <property type="match status" value="1"/>
</dbReference>
<dbReference type="Pfam" id="PF01894">
    <property type="entry name" value="YjbQ"/>
    <property type="match status" value="1"/>
</dbReference>
<dbReference type="NCBIfam" id="TIGR00149">
    <property type="entry name" value="TIGR00149_YjbQ"/>
    <property type="match status" value="1"/>
</dbReference>
<reference evidence="2 3" key="1">
    <citation type="submission" date="2014-01" db="EMBL/GenBank/DDBJ databases">
        <title>Genome sequencing of Thermococcus guaymasensis.</title>
        <authorList>
            <person name="Zhang X."/>
            <person name="Alvare G."/>
            <person name="Fristensky B."/>
            <person name="Chen L."/>
            <person name="Suen T."/>
            <person name="Chen Q."/>
            <person name="Ma K."/>
        </authorList>
    </citation>
    <scope>NUCLEOTIDE SEQUENCE [LARGE SCALE GENOMIC DNA]</scope>
    <source>
        <strain evidence="2 3">DSM 11113</strain>
    </source>
</reference>
<organism evidence="2 3">
    <name type="scientific">Thermococcus guaymasensis DSM 11113</name>
    <dbReference type="NCBI Taxonomy" id="1432656"/>
    <lineage>
        <taxon>Archaea</taxon>
        <taxon>Methanobacteriati</taxon>
        <taxon>Methanobacteriota</taxon>
        <taxon>Thermococci</taxon>
        <taxon>Thermococcales</taxon>
        <taxon>Thermococcaceae</taxon>
        <taxon>Thermococcus</taxon>
    </lineage>
</organism>
<dbReference type="KEGG" id="tgy:X802_07815"/>
<dbReference type="STRING" id="1432656.X802_07815"/>
<gene>
    <name evidence="2" type="ORF">X802_07815</name>
</gene>
<evidence type="ECO:0000313" key="2">
    <source>
        <dbReference type="EMBL" id="AJC72077.1"/>
    </source>
</evidence>
<evidence type="ECO:0008006" key="4">
    <source>
        <dbReference type="Google" id="ProtNLM"/>
    </source>
</evidence>
<sequence>MLLSFEIPTRERFQIIDITDEVQRLVWKGKLRHGIAVVFTKHTTTGLMINEPEKGLLEDIKAKMKELVPKGAGYKHDMLDHNAHSHLRASLFLNTELVIPVDEGELLLGTWQRILFVELDGPRHRKVMVMLCPCPEYPEEE</sequence>
<dbReference type="InterPro" id="IPR001602">
    <property type="entry name" value="UPF0047_YjbQ-like"/>
</dbReference>
<dbReference type="PANTHER" id="PTHR30615">
    <property type="entry name" value="UNCHARACTERIZED PROTEIN YJBQ-RELATED"/>
    <property type="match status" value="1"/>
</dbReference>
<dbReference type="PIRSF" id="PIRSF004681">
    <property type="entry name" value="UCP004681"/>
    <property type="match status" value="1"/>
</dbReference>
<comment type="similarity">
    <text evidence="1">Belongs to the UPF0047 family.</text>
</comment>
<dbReference type="GeneID" id="27135560"/>
<dbReference type="EMBL" id="CP007140">
    <property type="protein sequence ID" value="AJC72077.1"/>
    <property type="molecule type" value="Genomic_DNA"/>
</dbReference>
<dbReference type="Proteomes" id="UP000062043">
    <property type="component" value="Chromosome"/>
</dbReference>
<evidence type="ECO:0000256" key="1">
    <source>
        <dbReference type="ARBA" id="ARBA00005534"/>
    </source>
</evidence>
<evidence type="ECO:0000313" key="3">
    <source>
        <dbReference type="Proteomes" id="UP000062043"/>
    </source>
</evidence>
<keyword evidence="3" id="KW-1185">Reference proteome</keyword>
<protein>
    <recommendedName>
        <fullName evidence="4">Secondary thiamine-phosphate synthase enzyme</fullName>
    </recommendedName>
</protein>
<dbReference type="PANTHER" id="PTHR30615:SF8">
    <property type="entry name" value="UPF0047 PROTEIN C4A8.02C"/>
    <property type="match status" value="1"/>
</dbReference>